<dbReference type="AlphaFoldDB" id="A0A9Q0GG39"/>
<gene>
    <name evidence="1" type="ORF">Tsubulata_009678</name>
</gene>
<organism evidence="1 2">
    <name type="scientific">Turnera subulata</name>
    <dbReference type="NCBI Taxonomy" id="218843"/>
    <lineage>
        <taxon>Eukaryota</taxon>
        <taxon>Viridiplantae</taxon>
        <taxon>Streptophyta</taxon>
        <taxon>Embryophyta</taxon>
        <taxon>Tracheophyta</taxon>
        <taxon>Spermatophyta</taxon>
        <taxon>Magnoliopsida</taxon>
        <taxon>eudicotyledons</taxon>
        <taxon>Gunneridae</taxon>
        <taxon>Pentapetalae</taxon>
        <taxon>rosids</taxon>
        <taxon>fabids</taxon>
        <taxon>Malpighiales</taxon>
        <taxon>Passifloraceae</taxon>
        <taxon>Turnera</taxon>
    </lineage>
</organism>
<accession>A0A9Q0GG39</accession>
<protein>
    <submittedName>
        <fullName evidence="1">Uncharacterized protein</fullName>
    </submittedName>
</protein>
<reference evidence="1" key="1">
    <citation type="submission" date="2022-02" db="EMBL/GenBank/DDBJ databases">
        <authorList>
            <person name="Henning P.M."/>
            <person name="McCubbin A.G."/>
            <person name="Shore J.S."/>
        </authorList>
    </citation>
    <scope>NUCLEOTIDE SEQUENCE</scope>
    <source>
        <strain evidence="1">F60SS</strain>
        <tissue evidence="1">Leaves</tissue>
    </source>
</reference>
<dbReference type="Proteomes" id="UP001141552">
    <property type="component" value="Unassembled WGS sequence"/>
</dbReference>
<name>A0A9Q0GG39_9ROSI</name>
<evidence type="ECO:0000313" key="2">
    <source>
        <dbReference type="Proteomes" id="UP001141552"/>
    </source>
</evidence>
<dbReference type="EMBL" id="JAKUCV010000730">
    <property type="protein sequence ID" value="KAJ4848993.1"/>
    <property type="molecule type" value="Genomic_DNA"/>
</dbReference>
<proteinExistence type="predicted"/>
<sequence>MVTKCHGRTHPDFCSSTHGCYGSPGNLSCSSTSSSFPSHTLHNEFHNLDRYNSSIFQN</sequence>
<keyword evidence="2" id="KW-1185">Reference proteome</keyword>
<reference evidence="1" key="2">
    <citation type="journal article" date="2023" name="Plants (Basel)">
        <title>Annotation of the Turnera subulata (Passifloraceae) Draft Genome Reveals the S-Locus Evolved after the Divergence of Turneroideae from Passifloroideae in a Stepwise Manner.</title>
        <authorList>
            <person name="Henning P.M."/>
            <person name="Roalson E.H."/>
            <person name="Mir W."/>
            <person name="McCubbin A.G."/>
            <person name="Shore J.S."/>
        </authorList>
    </citation>
    <scope>NUCLEOTIDE SEQUENCE</scope>
    <source>
        <strain evidence="1">F60SS</strain>
    </source>
</reference>
<evidence type="ECO:0000313" key="1">
    <source>
        <dbReference type="EMBL" id="KAJ4848993.1"/>
    </source>
</evidence>
<comment type="caution">
    <text evidence="1">The sequence shown here is derived from an EMBL/GenBank/DDBJ whole genome shotgun (WGS) entry which is preliminary data.</text>
</comment>